<accession>A0ABU6YGD4</accession>
<gene>
    <name evidence="3" type="ORF">PIB30_052144</name>
</gene>
<evidence type="ECO:0000313" key="3">
    <source>
        <dbReference type="EMBL" id="MED6209164.1"/>
    </source>
</evidence>
<name>A0ABU6YGD4_9FABA</name>
<feature type="region of interest" description="Disordered" evidence="1">
    <location>
        <begin position="1"/>
        <end position="22"/>
    </location>
</feature>
<proteinExistence type="predicted"/>
<protein>
    <recommendedName>
        <fullName evidence="2">Putative plant transposon protein domain-containing protein</fullName>
    </recommendedName>
</protein>
<organism evidence="3 4">
    <name type="scientific">Stylosanthes scabra</name>
    <dbReference type="NCBI Taxonomy" id="79078"/>
    <lineage>
        <taxon>Eukaryota</taxon>
        <taxon>Viridiplantae</taxon>
        <taxon>Streptophyta</taxon>
        <taxon>Embryophyta</taxon>
        <taxon>Tracheophyta</taxon>
        <taxon>Spermatophyta</taxon>
        <taxon>Magnoliopsida</taxon>
        <taxon>eudicotyledons</taxon>
        <taxon>Gunneridae</taxon>
        <taxon>Pentapetalae</taxon>
        <taxon>rosids</taxon>
        <taxon>fabids</taxon>
        <taxon>Fabales</taxon>
        <taxon>Fabaceae</taxon>
        <taxon>Papilionoideae</taxon>
        <taxon>50 kb inversion clade</taxon>
        <taxon>dalbergioids sensu lato</taxon>
        <taxon>Dalbergieae</taxon>
        <taxon>Pterocarpus clade</taxon>
        <taxon>Stylosanthes</taxon>
    </lineage>
</organism>
<reference evidence="3 4" key="1">
    <citation type="journal article" date="2023" name="Plants (Basel)">
        <title>Bridging the Gap: Combining Genomics and Transcriptomics Approaches to Understand Stylosanthes scabra, an Orphan Legume from the Brazilian Caatinga.</title>
        <authorList>
            <person name="Ferreira-Neto J.R.C."/>
            <person name="da Silva M.D."/>
            <person name="Binneck E."/>
            <person name="de Melo N.F."/>
            <person name="da Silva R.H."/>
            <person name="de Melo A.L.T.M."/>
            <person name="Pandolfi V."/>
            <person name="Bustamante F.O."/>
            <person name="Brasileiro-Vidal A.C."/>
            <person name="Benko-Iseppon A.M."/>
        </authorList>
    </citation>
    <scope>NUCLEOTIDE SEQUENCE [LARGE SCALE GENOMIC DNA]</scope>
    <source>
        <tissue evidence="3">Leaves</tissue>
    </source>
</reference>
<comment type="caution">
    <text evidence="3">The sequence shown here is derived from an EMBL/GenBank/DDBJ whole genome shotgun (WGS) entry which is preliminary data.</text>
</comment>
<evidence type="ECO:0000259" key="2">
    <source>
        <dbReference type="Pfam" id="PF20167"/>
    </source>
</evidence>
<sequence length="162" mass="19030">MVSPSNPTRRRRGKEPMDHDAAEFDSYRFQLEEEKFPEIPQQIELRGWKRLGKPRKKVEQALVREFYTNAQVNPNEAENHVRFQTFVRGVEVNFNMESIKPVLRLGERMGTEMNFRRRMTPTHQELGTVIVDLCVQGVAWELGDTNAPLYLKRRDLHPIPRG</sequence>
<keyword evidence="4" id="KW-1185">Reference proteome</keyword>
<evidence type="ECO:0000313" key="4">
    <source>
        <dbReference type="Proteomes" id="UP001341840"/>
    </source>
</evidence>
<dbReference type="InterPro" id="IPR046796">
    <property type="entry name" value="Transposase_32_dom"/>
</dbReference>
<dbReference type="Proteomes" id="UP001341840">
    <property type="component" value="Unassembled WGS sequence"/>
</dbReference>
<dbReference type="Pfam" id="PF20167">
    <property type="entry name" value="Transposase_32"/>
    <property type="match status" value="1"/>
</dbReference>
<evidence type="ECO:0000256" key="1">
    <source>
        <dbReference type="SAM" id="MobiDB-lite"/>
    </source>
</evidence>
<feature type="domain" description="Putative plant transposon protein" evidence="2">
    <location>
        <begin position="46"/>
        <end position="161"/>
    </location>
</feature>
<dbReference type="EMBL" id="JASCZI010242031">
    <property type="protein sequence ID" value="MED6209164.1"/>
    <property type="molecule type" value="Genomic_DNA"/>
</dbReference>